<feature type="transmembrane region" description="Helical" evidence="7">
    <location>
        <begin position="21"/>
        <end position="42"/>
    </location>
</feature>
<dbReference type="GO" id="GO:0005886">
    <property type="term" value="C:plasma membrane"/>
    <property type="evidence" value="ECO:0007669"/>
    <property type="project" value="UniProtKB-SubCell"/>
</dbReference>
<evidence type="ECO:0000256" key="1">
    <source>
        <dbReference type="ARBA" id="ARBA00004651"/>
    </source>
</evidence>
<dbReference type="InterPro" id="IPR035906">
    <property type="entry name" value="MetI-like_sf"/>
</dbReference>
<comment type="similarity">
    <text evidence="7">Belongs to the binding-protein-dependent transport system permease family.</text>
</comment>
<feature type="domain" description="ABC transmembrane type-1" evidence="8">
    <location>
        <begin position="107"/>
        <end position="316"/>
    </location>
</feature>
<accession>A0A3E4UBZ9</accession>
<evidence type="ECO:0000256" key="4">
    <source>
        <dbReference type="ARBA" id="ARBA00022692"/>
    </source>
</evidence>
<dbReference type="SUPFAM" id="SSF161098">
    <property type="entry name" value="MetI-like"/>
    <property type="match status" value="1"/>
</dbReference>
<evidence type="ECO:0000259" key="8">
    <source>
        <dbReference type="PROSITE" id="PS50928"/>
    </source>
</evidence>
<evidence type="ECO:0000256" key="5">
    <source>
        <dbReference type="ARBA" id="ARBA00022989"/>
    </source>
</evidence>
<keyword evidence="4 7" id="KW-0812">Transmembrane</keyword>
<evidence type="ECO:0000313" key="12">
    <source>
        <dbReference type="Proteomes" id="UP000261257"/>
    </source>
</evidence>
<protein>
    <submittedName>
        <fullName evidence="10">ABC transporter permease</fullName>
    </submittedName>
</protein>
<dbReference type="CDD" id="cd06261">
    <property type="entry name" value="TM_PBP2"/>
    <property type="match status" value="1"/>
</dbReference>
<reference evidence="11 12" key="1">
    <citation type="submission" date="2018-08" db="EMBL/GenBank/DDBJ databases">
        <title>A genome reference for cultivated species of the human gut microbiota.</title>
        <authorList>
            <person name="Zou Y."/>
            <person name="Xue W."/>
            <person name="Luo G."/>
        </authorList>
    </citation>
    <scope>NUCLEOTIDE SEQUENCE [LARGE SCALE GENOMIC DNA]</scope>
    <source>
        <strain evidence="9 11">AF19-13AC</strain>
        <strain evidence="10 12">TF05-11AC</strain>
    </source>
</reference>
<evidence type="ECO:0000256" key="7">
    <source>
        <dbReference type="RuleBase" id="RU363032"/>
    </source>
</evidence>
<dbReference type="InterPro" id="IPR000515">
    <property type="entry name" value="MetI-like"/>
</dbReference>
<dbReference type="OrthoDB" id="9773221at2"/>
<dbReference type="EMBL" id="QSSQ01000004">
    <property type="protein sequence ID" value="RGM06903.1"/>
    <property type="molecule type" value="Genomic_DNA"/>
</dbReference>
<dbReference type="InterPro" id="IPR045621">
    <property type="entry name" value="BPD_transp_1_N"/>
</dbReference>
<evidence type="ECO:0000256" key="6">
    <source>
        <dbReference type="ARBA" id="ARBA00023136"/>
    </source>
</evidence>
<dbReference type="PROSITE" id="PS50928">
    <property type="entry name" value="ABC_TM1"/>
    <property type="match status" value="1"/>
</dbReference>
<comment type="caution">
    <text evidence="10">The sequence shown here is derived from an EMBL/GenBank/DDBJ whole genome shotgun (WGS) entry which is preliminary data.</text>
</comment>
<keyword evidence="2 7" id="KW-0813">Transport</keyword>
<evidence type="ECO:0000256" key="2">
    <source>
        <dbReference type="ARBA" id="ARBA00022448"/>
    </source>
</evidence>
<proteinExistence type="inferred from homology"/>
<keyword evidence="6 7" id="KW-0472">Membrane</keyword>
<dbReference type="Proteomes" id="UP000261023">
    <property type="component" value="Unassembled WGS sequence"/>
</dbReference>
<gene>
    <name evidence="9" type="ORF">DWX31_02390</name>
    <name evidence="10" type="ORF">DXC39_07475</name>
</gene>
<dbReference type="Pfam" id="PF00528">
    <property type="entry name" value="BPD_transp_1"/>
    <property type="match status" value="1"/>
</dbReference>
<dbReference type="GO" id="GO:0071916">
    <property type="term" value="F:dipeptide transmembrane transporter activity"/>
    <property type="evidence" value="ECO:0007669"/>
    <property type="project" value="TreeGrafter"/>
</dbReference>
<organism evidence="10 12">
    <name type="scientific">Hungatella hathewayi</name>
    <dbReference type="NCBI Taxonomy" id="154046"/>
    <lineage>
        <taxon>Bacteria</taxon>
        <taxon>Bacillati</taxon>
        <taxon>Bacillota</taxon>
        <taxon>Clostridia</taxon>
        <taxon>Lachnospirales</taxon>
        <taxon>Lachnospiraceae</taxon>
        <taxon>Hungatella</taxon>
    </lineage>
</organism>
<dbReference type="Proteomes" id="UP000261257">
    <property type="component" value="Unassembled WGS sequence"/>
</dbReference>
<dbReference type="PANTHER" id="PTHR43163:SF6">
    <property type="entry name" value="DIPEPTIDE TRANSPORT SYSTEM PERMEASE PROTEIN DPPB-RELATED"/>
    <property type="match status" value="1"/>
</dbReference>
<dbReference type="EMBL" id="QTJW01000002">
    <property type="protein sequence ID" value="RGD71909.1"/>
    <property type="molecule type" value="Genomic_DNA"/>
</dbReference>
<dbReference type="AlphaFoldDB" id="A0A3E4UBZ9"/>
<feature type="transmembrane region" description="Helical" evidence="7">
    <location>
        <begin position="113"/>
        <end position="134"/>
    </location>
</feature>
<feature type="transmembrane region" description="Helical" evidence="7">
    <location>
        <begin position="267"/>
        <end position="286"/>
    </location>
</feature>
<comment type="subcellular location">
    <subcellularLocation>
        <location evidence="1 7">Cell membrane</location>
        <topology evidence="1 7">Multi-pass membrane protein</topology>
    </subcellularLocation>
</comment>
<evidence type="ECO:0000313" key="10">
    <source>
        <dbReference type="EMBL" id="RGM06903.1"/>
    </source>
</evidence>
<dbReference type="Pfam" id="PF19300">
    <property type="entry name" value="BPD_transp_1_N"/>
    <property type="match status" value="1"/>
</dbReference>
<evidence type="ECO:0000313" key="9">
    <source>
        <dbReference type="EMBL" id="RGD71909.1"/>
    </source>
</evidence>
<evidence type="ECO:0000313" key="11">
    <source>
        <dbReference type="Proteomes" id="UP000261023"/>
    </source>
</evidence>
<keyword evidence="3" id="KW-1003">Cell membrane</keyword>
<dbReference type="Gene3D" id="1.10.3720.10">
    <property type="entry name" value="MetI-like"/>
    <property type="match status" value="1"/>
</dbReference>
<feature type="transmembrane region" description="Helical" evidence="7">
    <location>
        <begin position="189"/>
        <end position="209"/>
    </location>
</feature>
<dbReference type="PANTHER" id="PTHR43163">
    <property type="entry name" value="DIPEPTIDE TRANSPORT SYSTEM PERMEASE PROTEIN DPPB-RELATED"/>
    <property type="match status" value="1"/>
</dbReference>
<keyword evidence="5 7" id="KW-1133">Transmembrane helix</keyword>
<feature type="transmembrane region" description="Helical" evidence="7">
    <location>
        <begin position="146"/>
        <end position="169"/>
    </location>
</feature>
<feature type="transmembrane region" description="Helical" evidence="7">
    <location>
        <begin position="292"/>
        <end position="319"/>
    </location>
</feature>
<sequence>MPCFSQEKVVMFMGRYILKRLGISVAVVFLVSVISFTLVHMLPGDPAVLALGSEASEQDIATFREKYYLNRPVVEQYFIWISDTLRGDLGDSITYSRPVLTCLAERLPRTISIGLPALILSSLLGILCGIISAIRRGKFIDNLITFVSTIGLGAPQFWLGIVGIYIFGMRLGWLPLSGYVAPTENFGQYIFYGVMPILILSFSLLASVARQTRSNMLEVINQDYIRTARANGLAEKSVIYKHALKNALIPVITTIGLQVRVVVGGSLMVEQVFNIAGIGTLIVSAINGRDYMVVQGCVFVISVFTILVNFVIDLLYGFVDPRIRKSWR</sequence>
<name>A0A3E4UBZ9_9FIRM</name>
<evidence type="ECO:0000256" key="3">
    <source>
        <dbReference type="ARBA" id="ARBA00022475"/>
    </source>
</evidence>